<dbReference type="PIRSF" id="PIRSF001109">
    <property type="entry name" value="Ad_hcy_hydrolase"/>
    <property type="match status" value="1"/>
</dbReference>
<dbReference type="GO" id="GO:0004013">
    <property type="term" value="F:adenosylhomocysteinase activity"/>
    <property type="evidence" value="ECO:0007669"/>
    <property type="project" value="TreeGrafter"/>
</dbReference>
<evidence type="ECO:0000259" key="5">
    <source>
        <dbReference type="SMART" id="SM00997"/>
    </source>
</evidence>
<keyword evidence="2" id="KW-0554">One-carbon metabolism</keyword>
<keyword evidence="3 4" id="KW-0520">NAD</keyword>
<dbReference type="PANTHER" id="PTHR23420">
    <property type="entry name" value="ADENOSYLHOMOCYSTEINASE"/>
    <property type="match status" value="1"/>
</dbReference>
<dbReference type="SUPFAM" id="SSF52283">
    <property type="entry name" value="Formate/glycerate dehydrogenase catalytic domain-like"/>
    <property type="match status" value="1"/>
</dbReference>
<name>A0A0K1PFR3_9BACT</name>
<dbReference type="Pfam" id="PF05221">
    <property type="entry name" value="AdoHcyase"/>
    <property type="match status" value="2"/>
</dbReference>
<dbReference type="PANTHER" id="PTHR23420:SF0">
    <property type="entry name" value="ADENOSYLHOMOCYSTEINASE"/>
    <property type="match status" value="1"/>
</dbReference>
<dbReference type="InterPro" id="IPR000043">
    <property type="entry name" value="Adenosylhomocysteinase-like"/>
</dbReference>
<feature type="binding site" evidence="4">
    <location>
        <position position="346"/>
    </location>
    <ligand>
        <name>NAD(+)</name>
        <dbReference type="ChEBI" id="CHEBI:57540"/>
    </ligand>
</feature>
<dbReference type="RefSeq" id="WP_050726541.1">
    <property type="nucleotide sequence ID" value="NZ_CP012332.1"/>
</dbReference>
<dbReference type="SMART" id="SM00996">
    <property type="entry name" value="AdoHcyase"/>
    <property type="match status" value="1"/>
</dbReference>
<dbReference type="STRING" id="1391653.AKJ08_2747"/>
<dbReference type="InterPro" id="IPR042172">
    <property type="entry name" value="Adenosylhomocyst_ase-like_sf"/>
</dbReference>
<dbReference type="Gene3D" id="3.40.50.1480">
    <property type="entry name" value="Adenosylhomocysteinase-like"/>
    <property type="match status" value="1"/>
</dbReference>
<gene>
    <name evidence="6" type="ORF">AKJ08_2747</name>
</gene>
<sequence length="414" mass="43900">MPAETHHRIERLAAHGEARIEWASRAMPVLAELGAGRIADKAFEGLRVALCLHLTAETGVLASLLGELGAEVSVAAAHPLSTQDDVAAALASRGIPTHAQRGADSIGHRQQIRDALSIRPQLVVDNSGLAIAELHDAPELLSGVLGGTLETRSGVAGLRALAESRRLAFPVIAVNEARTKHLFDNRLGTGQSVIDGILRATGRLLAGSAFVVAGYGHCGRGIAERARGMGARVFVTEVDPVRALEAAMDGYRVTTMAKAAKLGDFFCAATGSPLAIRAEHFAAMRDGAIVANAGLFDEELDLPGLDAIARPRRVRELVDEYELPSGRRISVIASGALVNLVAGEGHPSALMDLSFANLVLCLDYLARHADSLERKVYAVPDALDREIAELKLRSMGVAIDKLSRAQRARLRAPH</sequence>
<dbReference type="SUPFAM" id="SSF51735">
    <property type="entry name" value="NAD(P)-binding Rossmann-fold domains"/>
    <property type="match status" value="1"/>
</dbReference>
<dbReference type="SMART" id="SM00997">
    <property type="entry name" value="AdoHcyase_NAD"/>
    <property type="match status" value="1"/>
</dbReference>
<dbReference type="InterPro" id="IPR036291">
    <property type="entry name" value="NAD(P)-bd_dom_sf"/>
</dbReference>
<feature type="binding site" evidence="4">
    <location>
        <position position="339"/>
    </location>
    <ligand>
        <name>NAD(+)</name>
        <dbReference type="ChEBI" id="CHEBI:57540"/>
    </ligand>
</feature>
<organism evidence="6 7">
    <name type="scientific">Vulgatibacter incomptus</name>
    <dbReference type="NCBI Taxonomy" id="1391653"/>
    <lineage>
        <taxon>Bacteria</taxon>
        <taxon>Pseudomonadati</taxon>
        <taxon>Myxococcota</taxon>
        <taxon>Myxococcia</taxon>
        <taxon>Myxococcales</taxon>
        <taxon>Cystobacterineae</taxon>
        <taxon>Vulgatibacteraceae</taxon>
        <taxon>Vulgatibacter</taxon>
    </lineage>
</organism>
<protein>
    <submittedName>
        <fullName evidence="6">Adenosylhomocysteinase</fullName>
    </submittedName>
</protein>
<dbReference type="EMBL" id="CP012332">
    <property type="protein sequence ID" value="AKU92360.1"/>
    <property type="molecule type" value="Genomic_DNA"/>
</dbReference>
<dbReference type="AlphaFoldDB" id="A0A0K1PFR3"/>
<evidence type="ECO:0000313" key="6">
    <source>
        <dbReference type="EMBL" id="AKU92360.1"/>
    </source>
</evidence>
<dbReference type="OrthoDB" id="9802717at2"/>
<dbReference type="InterPro" id="IPR020082">
    <property type="entry name" value="S-Ado-L-homoCys_hydrolase_CS"/>
</dbReference>
<reference evidence="6 7" key="1">
    <citation type="submission" date="2015-08" db="EMBL/GenBank/DDBJ databases">
        <authorList>
            <person name="Babu N.S."/>
            <person name="Beckwith C.J."/>
            <person name="Beseler K.G."/>
            <person name="Brison A."/>
            <person name="Carone J.V."/>
            <person name="Caskin T.P."/>
            <person name="Diamond M."/>
            <person name="Durham M.E."/>
            <person name="Foxe J.M."/>
            <person name="Go M."/>
            <person name="Henderson B.A."/>
            <person name="Jones I.B."/>
            <person name="McGettigan J.A."/>
            <person name="Micheletti S.J."/>
            <person name="Nasrallah M.E."/>
            <person name="Ortiz D."/>
            <person name="Piller C.R."/>
            <person name="Privatt S.R."/>
            <person name="Schneider S.L."/>
            <person name="Sharp S."/>
            <person name="Smith T.C."/>
            <person name="Stanton J.D."/>
            <person name="Ullery H.E."/>
            <person name="Wilson R.J."/>
            <person name="Serrano M.G."/>
            <person name="Buck G."/>
            <person name="Lee V."/>
            <person name="Wang Y."/>
            <person name="Carvalho R."/>
            <person name="Voegtly L."/>
            <person name="Shi R."/>
            <person name="Duckworth R."/>
            <person name="Johnson A."/>
            <person name="Loviza R."/>
            <person name="Walstead R."/>
            <person name="Shah Z."/>
            <person name="Kiflezghi M."/>
            <person name="Wade K."/>
            <person name="Ball S.L."/>
            <person name="Bradley K.W."/>
            <person name="Asai D.J."/>
            <person name="Bowman C.A."/>
            <person name="Russell D.A."/>
            <person name="Pope W.H."/>
            <person name="Jacobs-Sera D."/>
            <person name="Hendrix R.W."/>
            <person name="Hatfull G.F."/>
        </authorList>
    </citation>
    <scope>NUCLEOTIDE SEQUENCE [LARGE SCALE GENOMIC DNA]</scope>
    <source>
        <strain evidence="6 7">DSM 27710</strain>
    </source>
</reference>
<dbReference type="Proteomes" id="UP000055590">
    <property type="component" value="Chromosome"/>
</dbReference>
<feature type="binding site" evidence="4">
    <location>
        <begin position="216"/>
        <end position="221"/>
    </location>
    <ligand>
        <name>NAD(+)</name>
        <dbReference type="ChEBI" id="CHEBI:57540"/>
    </ligand>
</feature>
<evidence type="ECO:0000313" key="7">
    <source>
        <dbReference type="Proteomes" id="UP000055590"/>
    </source>
</evidence>
<dbReference type="GO" id="GO:0033353">
    <property type="term" value="P:S-adenosylmethionine cycle"/>
    <property type="evidence" value="ECO:0007669"/>
    <property type="project" value="TreeGrafter"/>
</dbReference>
<dbReference type="Pfam" id="PF00670">
    <property type="entry name" value="AdoHcyase_NAD"/>
    <property type="match status" value="1"/>
</dbReference>
<dbReference type="GO" id="GO:0005829">
    <property type="term" value="C:cytosol"/>
    <property type="evidence" value="ECO:0007669"/>
    <property type="project" value="TreeGrafter"/>
</dbReference>
<evidence type="ECO:0000256" key="3">
    <source>
        <dbReference type="ARBA" id="ARBA00023027"/>
    </source>
</evidence>
<feature type="binding site" evidence="4">
    <location>
        <position position="237"/>
    </location>
    <ligand>
        <name>NAD(+)</name>
        <dbReference type="ChEBI" id="CHEBI:57540"/>
    </ligand>
</feature>
<dbReference type="PROSITE" id="PS00739">
    <property type="entry name" value="ADOHCYASE_2"/>
    <property type="match status" value="1"/>
</dbReference>
<comment type="cofactor">
    <cofactor evidence="4">
        <name>NAD(+)</name>
        <dbReference type="ChEBI" id="CHEBI:57540"/>
    </cofactor>
    <text evidence="4">Binds 1 NAD(+) per subunit.</text>
</comment>
<dbReference type="KEGG" id="vin:AKJ08_2747"/>
<proteinExistence type="inferred from homology"/>
<keyword evidence="7" id="KW-1185">Reference proteome</keyword>
<dbReference type="GO" id="GO:0006730">
    <property type="term" value="P:one-carbon metabolic process"/>
    <property type="evidence" value="ECO:0007669"/>
    <property type="project" value="UniProtKB-KW"/>
</dbReference>
<evidence type="ECO:0000256" key="4">
    <source>
        <dbReference type="PIRSR" id="PIRSR001109-2"/>
    </source>
</evidence>
<dbReference type="PATRIC" id="fig|1391653.3.peg.2858"/>
<dbReference type="CDD" id="cd00401">
    <property type="entry name" value="SAHH"/>
    <property type="match status" value="1"/>
</dbReference>
<accession>A0A0K1PFR3</accession>
<feature type="domain" description="S-adenosyl-L-homocysteine hydrolase NAD binding" evidence="5">
    <location>
        <begin position="185"/>
        <end position="345"/>
    </location>
</feature>
<evidence type="ECO:0000256" key="2">
    <source>
        <dbReference type="ARBA" id="ARBA00022563"/>
    </source>
</evidence>
<comment type="similarity">
    <text evidence="1">Belongs to the adenosylhomocysteinase family.</text>
</comment>
<dbReference type="Gene3D" id="3.40.50.720">
    <property type="entry name" value="NAD(P)-binding Rossmann-like Domain"/>
    <property type="match status" value="1"/>
</dbReference>
<dbReference type="NCBIfam" id="NF004005">
    <property type="entry name" value="PRK05476.2-3"/>
    <property type="match status" value="1"/>
</dbReference>
<evidence type="ECO:0000256" key="1">
    <source>
        <dbReference type="ARBA" id="ARBA00007122"/>
    </source>
</evidence>
<dbReference type="InterPro" id="IPR015878">
    <property type="entry name" value="Ado_hCys_hydrolase_NAD-bd"/>
</dbReference>